<dbReference type="PROSITE" id="PS51725">
    <property type="entry name" value="ABM"/>
    <property type="match status" value="1"/>
</dbReference>
<feature type="domain" description="ABM" evidence="1">
    <location>
        <begin position="3"/>
        <end position="95"/>
    </location>
</feature>
<accession>A0A839N8C4</accession>
<dbReference type="AlphaFoldDB" id="A0A839N8C4"/>
<organism evidence="2 3">
    <name type="scientific">Flexivirga oryzae</name>
    <dbReference type="NCBI Taxonomy" id="1794944"/>
    <lineage>
        <taxon>Bacteria</taxon>
        <taxon>Bacillati</taxon>
        <taxon>Actinomycetota</taxon>
        <taxon>Actinomycetes</taxon>
        <taxon>Micrococcales</taxon>
        <taxon>Dermacoccaceae</taxon>
        <taxon>Flexivirga</taxon>
    </lineage>
</organism>
<dbReference type="InterPro" id="IPR011008">
    <property type="entry name" value="Dimeric_a/b-barrel"/>
</dbReference>
<keyword evidence="2" id="KW-0503">Monooxygenase</keyword>
<keyword evidence="3" id="KW-1185">Reference proteome</keyword>
<dbReference type="PANTHER" id="PTHR33336:SF15">
    <property type="entry name" value="ABM DOMAIN-CONTAINING PROTEIN"/>
    <property type="match status" value="1"/>
</dbReference>
<keyword evidence="2" id="KW-0560">Oxidoreductase</keyword>
<dbReference type="SUPFAM" id="SSF54909">
    <property type="entry name" value="Dimeric alpha+beta barrel"/>
    <property type="match status" value="1"/>
</dbReference>
<dbReference type="Pfam" id="PF03992">
    <property type="entry name" value="ABM"/>
    <property type="match status" value="1"/>
</dbReference>
<proteinExistence type="predicted"/>
<dbReference type="Gene3D" id="3.30.70.100">
    <property type="match status" value="1"/>
</dbReference>
<reference evidence="2 3" key="1">
    <citation type="submission" date="2020-08" db="EMBL/GenBank/DDBJ databases">
        <title>Sequencing the genomes of 1000 actinobacteria strains.</title>
        <authorList>
            <person name="Klenk H.-P."/>
        </authorList>
    </citation>
    <scope>NUCLEOTIDE SEQUENCE [LARGE SCALE GENOMIC DNA]</scope>
    <source>
        <strain evidence="2 3">DSM 105369</strain>
    </source>
</reference>
<dbReference type="PANTHER" id="PTHR33336">
    <property type="entry name" value="QUINOL MONOOXYGENASE YGIN-RELATED"/>
    <property type="match status" value="1"/>
</dbReference>
<evidence type="ECO:0000313" key="2">
    <source>
        <dbReference type="EMBL" id="MBB2891876.1"/>
    </source>
</evidence>
<dbReference type="EMBL" id="JACHVQ010000001">
    <property type="protein sequence ID" value="MBB2891876.1"/>
    <property type="molecule type" value="Genomic_DNA"/>
</dbReference>
<evidence type="ECO:0000259" key="1">
    <source>
        <dbReference type="PROSITE" id="PS51725"/>
    </source>
</evidence>
<comment type="caution">
    <text evidence="2">The sequence shown here is derived from an EMBL/GenBank/DDBJ whole genome shotgun (WGS) entry which is preliminary data.</text>
</comment>
<gene>
    <name evidence="2" type="ORF">FHU39_001860</name>
</gene>
<dbReference type="InterPro" id="IPR050744">
    <property type="entry name" value="AI-2_Isomerase_LsrG"/>
</dbReference>
<dbReference type="Proteomes" id="UP000559182">
    <property type="component" value="Unassembled WGS sequence"/>
</dbReference>
<protein>
    <submittedName>
        <fullName evidence="2">Quinol monooxygenase YgiN</fullName>
    </submittedName>
</protein>
<name>A0A839N8C4_9MICO</name>
<dbReference type="GO" id="GO:0004497">
    <property type="term" value="F:monooxygenase activity"/>
    <property type="evidence" value="ECO:0007669"/>
    <property type="project" value="UniProtKB-KW"/>
</dbReference>
<evidence type="ECO:0000313" key="3">
    <source>
        <dbReference type="Proteomes" id="UP000559182"/>
    </source>
</evidence>
<sequence length="96" mass="10883">MGYVVAATWTAEPDKAEIVKDAITKLAPPSRQEPGNQYYQAYQDPEVPHVFHLFEIYDDEAAYRAHGESEHFQEYGAGQAIPVLTDRARAFYETFG</sequence>
<dbReference type="RefSeq" id="WP_183320080.1">
    <property type="nucleotide sequence ID" value="NZ_JACHVQ010000001.1"/>
</dbReference>
<dbReference type="InterPro" id="IPR007138">
    <property type="entry name" value="ABM_dom"/>
</dbReference>